<dbReference type="InterPro" id="IPR036866">
    <property type="entry name" value="RibonucZ/Hydroxyglut_hydro"/>
</dbReference>
<dbReference type="SUPFAM" id="SSF56281">
    <property type="entry name" value="Metallo-hydrolase/oxidoreductase"/>
    <property type="match status" value="1"/>
</dbReference>
<dbReference type="PANTHER" id="PTHR42951">
    <property type="entry name" value="METALLO-BETA-LACTAMASE DOMAIN-CONTAINING"/>
    <property type="match status" value="1"/>
</dbReference>
<gene>
    <name evidence="4" type="ORF">Pflav_031940</name>
</gene>
<keyword evidence="2" id="KW-0732">Signal</keyword>
<evidence type="ECO:0000256" key="1">
    <source>
        <dbReference type="SAM" id="MobiDB-lite"/>
    </source>
</evidence>
<dbReference type="RefSeq" id="WP_173036749.1">
    <property type="nucleotide sequence ID" value="NZ_AP022870.1"/>
</dbReference>
<reference evidence="4 5" key="1">
    <citation type="submission" date="2020-03" db="EMBL/GenBank/DDBJ databases">
        <title>Whole genome shotgun sequence of Phytohabitans flavus NBRC 107702.</title>
        <authorList>
            <person name="Komaki H."/>
            <person name="Tamura T."/>
        </authorList>
    </citation>
    <scope>NUCLEOTIDE SEQUENCE [LARGE SCALE GENOMIC DNA]</scope>
    <source>
        <strain evidence="4 5">NBRC 107702</strain>
    </source>
</reference>
<dbReference type="Pfam" id="PF00753">
    <property type="entry name" value="Lactamase_B"/>
    <property type="match status" value="1"/>
</dbReference>
<dbReference type="PANTHER" id="PTHR42951:SF17">
    <property type="entry name" value="METALLO-BETA-LACTAMASE DOMAIN-CONTAINING PROTEIN"/>
    <property type="match status" value="1"/>
</dbReference>
<dbReference type="PROSITE" id="PS51257">
    <property type="entry name" value="PROKAR_LIPOPROTEIN"/>
    <property type="match status" value="1"/>
</dbReference>
<dbReference type="Gene3D" id="3.60.15.10">
    <property type="entry name" value="Ribonuclease Z/Hydroxyacylglutathione hydrolase-like"/>
    <property type="match status" value="1"/>
</dbReference>
<dbReference type="InterPro" id="IPR001279">
    <property type="entry name" value="Metallo-B-lactamas"/>
</dbReference>
<evidence type="ECO:0000256" key="2">
    <source>
        <dbReference type="SAM" id="SignalP"/>
    </source>
</evidence>
<proteinExistence type="predicted"/>
<dbReference type="EMBL" id="AP022870">
    <property type="protein sequence ID" value="BCB76784.1"/>
    <property type="molecule type" value="Genomic_DNA"/>
</dbReference>
<feature type="chain" id="PRO_5038968618" description="Metallo-beta-lactamase domain-containing protein" evidence="2">
    <location>
        <begin position="33"/>
        <end position="264"/>
    </location>
</feature>
<protein>
    <recommendedName>
        <fullName evidence="3">Metallo-beta-lactamase domain-containing protein</fullName>
    </recommendedName>
</protein>
<keyword evidence="5" id="KW-1185">Reference proteome</keyword>
<name>A0A6F8XSH2_9ACTN</name>
<dbReference type="SMART" id="SM00849">
    <property type="entry name" value="Lactamase_B"/>
    <property type="match status" value="1"/>
</dbReference>
<sequence length="264" mass="26222">MNDFRPIHSLTRRRLLLSAGAGVLGISVVSTIAGCTTSPDTSGSDTSTPDGGTPDASSPASGSGDAIAGGWQRVDLSFVSAYLLIRGGEAAVVDLGTPGSGASIEAGLKAAGAGWDTVRHVILTHQHQDHAGGVTEVAPKVTAGSLYGGAADVDAISSPTPLKPVNDGDEIFGLQVIGTPGHTAGHIAVFDPSTGVLVAGDALRTTDGLVGPDPQYTADMTQAAASVRKLAALDVRVILPGHGAPLTSGTAEALAKLAAAQPAR</sequence>
<feature type="signal peptide" evidence="2">
    <location>
        <begin position="1"/>
        <end position="32"/>
    </location>
</feature>
<accession>A0A6F8XSH2</accession>
<feature type="domain" description="Metallo-beta-lactamase" evidence="3">
    <location>
        <begin position="78"/>
        <end position="242"/>
    </location>
</feature>
<evidence type="ECO:0000313" key="4">
    <source>
        <dbReference type="EMBL" id="BCB76784.1"/>
    </source>
</evidence>
<organism evidence="4 5">
    <name type="scientific">Phytohabitans flavus</name>
    <dbReference type="NCBI Taxonomy" id="1076124"/>
    <lineage>
        <taxon>Bacteria</taxon>
        <taxon>Bacillati</taxon>
        <taxon>Actinomycetota</taxon>
        <taxon>Actinomycetes</taxon>
        <taxon>Micromonosporales</taxon>
        <taxon>Micromonosporaceae</taxon>
    </lineage>
</organism>
<reference evidence="4 5" key="2">
    <citation type="submission" date="2020-03" db="EMBL/GenBank/DDBJ databases">
        <authorList>
            <person name="Ichikawa N."/>
            <person name="Kimura A."/>
            <person name="Kitahashi Y."/>
            <person name="Uohara A."/>
        </authorList>
    </citation>
    <scope>NUCLEOTIDE SEQUENCE [LARGE SCALE GENOMIC DNA]</scope>
    <source>
        <strain evidence="4 5">NBRC 107702</strain>
    </source>
</reference>
<dbReference type="AlphaFoldDB" id="A0A6F8XSH2"/>
<dbReference type="InterPro" id="IPR050855">
    <property type="entry name" value="NDM-1-like"/>
</dbReference>
<dbReference type="CDD" id="cd07721">
    <property type="entry name" value="yflN-like_MBL-fold"/>
    <property type="match status" value="1"/>
</dbReference>
<evidence type="ECO:0000259" key="3">
    <source>
        <dbReference type="SMART" id="SM00849"/>
    </source>
</evidence>
<feature type="region of interest" description="Disordered" evidence="1">
    <location>
        <begin position="37"/>
        <end position="64"/>
    </location>
</feature>
<dbReference type="KEGG" id="pfla:Pflav_031940"/>
<dbReference type="Proteomes" id="UP000502508">
    <property type="component" value="Chromosome"/>
</dbReference>
<evidence type="ECO:0000313" key="5">
    <source>
        <dbReference type="Proteomes" id="UP000502508"/>
    </source>
</evidence>